<dbReference type="SUPFAM" id="SSF102198">
    <property type="entry name" value="Putative cyclase"/>
    <property type="match status" value="1"/>
</dbReference>
<dbReference type="Proteomes" id="UP000198953">
    <property type="component" value="Unassembled WGS sequence"/>
</dbReference>
<dbReference type="OrthoDB" id="7067800at2"/>
<keyword evidence="2" id="KW-1185">Reference proteome</keyword>
<dbReference type="Gene3D" id="3.50.30.50">
    <property type="entry name" value="Putative cyclase"/>
    <property type="match status" value="1"/>
</dbReference>
<dbReference type="GO" id="GO:0004061">
    <property type="term" value="F:arylformamidase activity"/>
    <property type="evidence" value="ECO:0007669"/>
    <property type="project" value="InterPro"/>
</dbReference>
<reference evidence="1 2" key="1">
    <citation type="submission" date="2016-10" db="EMBL/GenBank/DDBJ databases">
        <authorList>
            <person name="de Groot N.N."/>
        </authorList>
    </citation>
    <scope>NUCLEOTIDE SEQUENCE [LARGE SCALE GENOMIC DNA]</scope>
    <source>
        <strain evidence="1 2">DSM 43357</strain>
    </source>
</reference>
<name>A0A1H8FBK6_9ACTN</name>
<organism evidence="1 2">
    <name type="scientific">Nonomuraea pusilla</name>
    <dbReference type="NCBI Taxonomy" id="46177"/>
    <lineage>
        <taxon>Bacteria</taxon>
        <taxon>Bacillati</taxon>
        <taxon>Actinomycetota</taxon>
        <taxon>Actinomycetes</taxon>
        <taxon>Streptosporangiales</taxon>
        <taxon>Streptosporangiaceae</taxon>
        <taxon>Nonomuraea</taxon>
    </lineage>
</organism>
<dbReference type="GO" id="GO:0019441">
    <property type="term" value="P:L-tryptophan catabolic process to kynurenine"/>
    <property type="evidence" value="ECO:0007669"/>
    <property type="project" value="InterPro"/>
</dbReference>
<dbReference type="InterPro" id="IPR037175">
    <property type="entry name" value="KFase_sf"/>
</dbReference>
<proteinExistence type="predicted"/>
<accession>A0A1H8FBK6</accession>
<dbReference type="EMBL" id="FOBF01000024">
    <property type="protein sequence ID" value="SEN29132.1"/>
    <property type="molecule type" value="Genomic_DNA"/>
</dbReference>
<dbReference type="AlphaFoldDB" id="A0A1H8FBK6"/>
<protein>
    <submittedName>
        <fullName evidence="1">Putative cyclase</fullName>
    </submittedName>
</protein>
<sequence>MTDHRASFDASITFSNGGDLTVHGFRVDVPGPHVTEDEIAALFVASLGLLMTDAVELSHVRVFPEPHKGTRGGPSDASAAPPAVPGGAGAFVDLAGEAAPGEEPGPWLEARDPAGPALARVAELPAVLVRVAGAERRTIDVGALAAFEVRGAAVLLHTGARDGHRLTPAAAAWLVAAGAALVGTDADRLDAEPRDVLLDGGLAVAERLSGLEGLPPSGALFTAAPPRGAAGRVPVRAYARVPA</sequence>
<evidence type="ECO:0000313" key="2">
    <source>
        <dbReference type="Proteomes" id="UP000198953"/>
    </source>
</evidence>
<dbReference type="STRING" id="46177.SAMN05660976_07228"/>
<dbReference type="RefSeq" id="WP_091104992.1">
    <property type="nucleotide sequence ID" value="NZ_FOBF01000024.1"/>
</dbReference>
<gene>
    <name evidence="1" type="ORF">SAMN05660976_07228</name>
</gene>
<evidence type="ECO:0000313" key="1">
    <source>
        <dbReference type="EMBL" id="SEN29132.1"/>
    </source>
</evidence>